<reference evidence="7 8" key="1">
    <citation type="submission" date="2016-10" db="EMBL/GenBank/DDBJ databases">
        <authorList>
            <person name="de Groot N.N."/>
        </authorList>
    </citation>
    <scope>NUCLEOTIDE SEQUENCE [LARGE SCALE GENOMIC DNA]</scope>
    <source>
        <strain evidence="7 8">DSM 9990</strain>
    </source>
</reference>
<keyword evidence="5 6" id="KW-0472">Membrane</keyword>
<dbReference type="AlphaFoldDB" id="A0A1I4TU44"/>
<dbReference type="GO" id="GO:0016020">
    <property type="term" value="C:membrane"/>
    <property type="evidence" value="ECO:0007669"/>
    <property type="project" value="UniProtKB-SubCell"/>
</dbReference>
<organism evidence="7 8">
    <name type="scientific">Thermodesulforhabdus norvegica</name>
    <dbReference type="NCBI Taxonomy" id="39841"/>
    <lineage>
        <taxon>Bacteria</taxon>
        <taxon>Pseudomonadati</taxon>
        <taxon>Thermodesulfobacteriota</taxon>
        <taxon>Syntrophobacteria</taxon>
        <taxon>Syntrophobacterales</taxon>
        <taxon>Thermodesulforhabdaceae</taxon>
        <taxon>Thermodesulforhabdus</taxon>
    </lineage>
</organism>
<dbReference type="STRING" id="39841.SAMN05660836_01519"/>
<evidence type="ECO:0000256" key="1">
    <source>
        <dbReference type="ARBA" id="ARBA00004141"/>
    </source>
</evidence>
<proteinExistence type="inferred from homology"/>
<keyword evidence="8" id="KW-1185">Reference proteome</keyword>
<dbReference type="Proteomes" id="UP000199611">
    <property type="component" value="Unassembled WGS sequence"/>
</dbReference>
<evidence type="ECO:0000256" key="4">
    <source>
        <dbReference type="ARBA" id="ARBA00022989"/>
    </source>
</evidence>
<dbReference type="PANTHER" id="PTHR30238:SF4">
    <property type="entry name" value="SLL1022 PROTEIN"/>
    <property type="match status" value="1"/>
</dbReference>
<evidence type="ECO:0000256" key="3">
    <source>
        <dbReference type="ARBA" id="ARBA00022692"/>
    </source>
</evidence>
<keyword evidence="3 6" id="KW-0812">Transmembrane</keyword>
<feature type="transmembrane region" description="Helical" evidence="6">
    <location>
        <begin position="192"/>
        <end position="211"/>
    </location>
</feature>
<comment type="subcellular location">
    <subcellularLocation>
        <location evidence="1">Membrane</location>
        <topology evidence="1">Multi-pass membrane protein</topology>
    </subcellularLocation>
</comment>
<comment type="similarity">
    <text evidence="2">Belongs to the TerC family.</text>
</comment>
<sequence>MEFPGGDLFTLENGAALVTLTAMELVLGIDNIVVLAIVTGKLPPESQKKARLIGLSGALVLRIALLSAITAIMKLTTPLITLLNHSFSGRDIILLLGGFFLIGKGTYEIHERIERPGGVPSAGPGAKASFAGAIVQIMLLDMVFSLDSIVTAVGMARNIVVMITAILLAVAGMMIFAGAVSAFIDRHPTIKILALSFLILIGVLLVAEGFGKEIERGYVYFAMVFSLFVEMINMKIRKQEPGGGIT</sequence>
<feature type="transmembrane region" description="Helical" evidence="6">
    <location>
        <begin position="159"/>
        <end position="180"/>
    </location>
</feature>
<evidence type="ECO:0000256" key="2">
    <source>
        <dbReference type="ARBA" id="ARBA00007511"/>
    </source>
</evidence>
<feature type="transmembrane region" description="Helical" evidence="6">
    <location>
        <begin position="52"/>
        <end position="72"/>
    </location>
</feature>
<keyword evidence="4 6" id="KW-1133">Transmembrane helix</keyword>
<accession>A0A1I4TU44</accession>
<protein>
    <submittedName>
        <fullName evidence="7">Membrane protein TerC, possibly involved in tellurium resistance</fullName>
    </submittedName>
</protein>
<dbReference type="InterPro" id="IPR005496">
    <property type="entry name" value="Integral_membrane_TerC"/>
</dbReference>
<evidence type="ECO:0000313" key="8">
    <source>
        <dbReference type="Proteomes" id="UP000199611"/>
    </source>
</evidence>
<gene>
    <name evidence="7" type="ORF">SAMN05660836_01519</name>
</gene>
<dbReference type="Pfam" id="PF03741">
    <property type="entry name" value="TerC"/>
    <property type="match status" value="1"/>
</dbReference>
<dbReference type="EMBL" id="FOUU01000004">
    <property type="protein sequence ID" value="SFM80090.1"/>
    <property type="molecule type" value="Genomic_DNA"/>
</dbReference>
<feature type="transmembrane region" description="Helical" evidence="6">
    <location>
        <begin position="15"/>
        <end position="40"/>
    </location>
</feature>
<evidence type="ECO:0000256" key="6">
    <source>
        <dbReference type="SAM" id="Phobius"/>
    </source>
</evidence>
<evidence type="ECO:0000256" key="5">
    <source>
        <dbReference type="ARBA" id="ARBA00023136"/>
    </source>
</evidence>
<name>A0A1I4TU44_9BACT</name>
<feature type="transmembrane region" description="Helical" evidence="6">
    <location>
        <begin position="130"/>
        <end position="153"/>
    </location>
</feature>
<evidence type="ECO:0000313" key="7">
    <source>
        <dbReference type="EMBL" id="SFM80090.1"/>
    </source>
</evidence>
<feature type="transmembrane region" description="Helical" evidence="6">
    <location>
        <begin position="217"/>
        <end position="234"/>
    </location>
</feature>
<dbReference type="PANTHER" id="PTHR30238">
    <property type="entry name" value="MEMBRANE BOUND PREDICTED REDOX MODULATOR"/>
    <property type="match status" value="1"/>
</dbReference>